<dbReference type="PANTHER" id="PTHR42678:SF11">
    <property type="entry name" value="AMIDASE FAMILY PROTEIN"/>
    <property type="match status" value="1"/>
</dbReference>
<proteinExistence type="predicted"/>
<dbReference type="InterPro" id="IPR023631">
    <property type="entry name" value="Amidase_dom"/>
</dbReference>
<dbReference type="SUPFAM" id="SSF75304">
    <property type="entry name" value="Amidase signature (AS) enzymes"/>
    <property type="match status" value="1"/>
</dbReference>
<dbReference type="OrthoDB" id="566138at2759"/>
<dbReference type="GeneID" id="28900523"/>
<dbReference type="RefSeq" id="XP_018186504.1">
    <property type="nucleotide sequence ID" value="XM_018335386.1"/>
</dbReference>
<dbReference type="Gene3D" id="3.90.1300.10">
    <property type="entry name" value="Amidase signature (AS) domain"/>
    <property type="match status" value="1"/>
</dbReference>
<dbReference type="InterPro" id="IPR036928">
    <property type="entry name" value="AS_sf"/>
</dbReference>
<dbReference type="OMA" id="WMDGLKL"/>
<protein>
    <submittedName>
        <fullName evidence="2">Putative amidase</fullName>
    </submittedName>
</protein>
<feature type="domain" description="Amidase" evidence="1">
    <location>
        <begin position="37"/>
        <end position="539"/>
    </location>
</feature>
<dbReference type="EMBL" id="KV407462">
    <property type="protein sequence ID" value="KZF20949.1"/>
    <property type="molecule type" value="Genomic_DNA"/>
</dbReference>
<organism evidence="2 3">
    <name type="scientific">Xylona heveae (strain CBS 132557 / TC161)</name>
    <dbReference type="NCBI Taxonomy" id="1328760"/>
    <lineage>
        <taxon>Eukaryota</taxon>
        <taxon>Fungi</taxon>
        <taxon>Dikarya</taxon>
        <taxon>Ascomycota</taxon>
        <taxon>Pezizomycotina</taxon>
        <taxon>Xylonomycetes</taxon>
        <taxon>Xylonales</taxon>
        <taxon>Xylonaceae</taxon>
        <taxon>Xylona</taxon>
    </lineage>
</organism>
<reference evidence="2 3" key="1">
    <citation type="journal article" date="2016" name="Fungal Biol.">
        <title>The genome of Xylona heveae provides a window into fungal endophytism.</title>
        <authorList>
            <person name="Gazis R."/>
            <person name="Kuo A."/>
            <person name="Riley R."/>
            <person name="LaButti K."/>
            <person name="Lipzen A."/>
            <person name="Lin J."/>
            <person name="Amirebrahimi M."/>
            <person name="Hesse C.N."/>
            <person name="Spatafora J.W."/>
            <person name="Henrissat B."/>
            <person name="Hainaut M."/>
            <person name="Grigoriev I.V."/>
            <person name="Hibbett D.S."/>
        </authorList>
    </citation>
    <scope>NUCLEOTIDE SEQUENCE [LARGE SCALE GENOMIC DNA]</scope>
    <source>
        <strain evidence="2 3">TC161</strain>
    </source>
</reference>
<evidence type="ECO:0000313" key="3">
    <source>
        <dbReference type="Proteomes" id="UP000076632"/>
    </source>
</evidence>
<dbReference type="Proteomes" id="UP000076632">
    <property type="component" value="Unassembled WGS sequence"/>
</dbReference>
<evidence type="ECO:0000259" key="1">
    <source>
        <dbReference type="Pfam" id="PF01425"/>
    </source>
</evidence>
<dbReference type="STRING" id="1328760.A0A165FGH1"/>
<dbReference type="NCBIfam" id="NF005127">
    <property type="entry name" value="PRK06565.1"/>
    <property type="match status" value="1"/>
</dbReference>
<dbReference type="PANTHER" id="PTHR42678">
    <property type="entry name" value="AMIDASE"/>
    <property type="match status" value="1"/>
</dbReference>
<dbReference type="AlphaFoldDB" id="A0A165FGH1"/>
<gene>
    <name evidence="2" type="ORF">L228DRAFT_270209</name>
</gene>
<accession>A0A165FGH1</accession>
<evidence type="ECO:0000313" key="2">
    <source>
        <dbReference type="EMBL" id="KZF20949.1"/>
    </source>
</evidence>
<dbReference type="Pfam" id="PF01425">
    <property type="entry name" value="Amidase"/>
    <property type="match status" value="1"/>
</dbReference>
<name>A0A165FGH1_XYLHT</name>
<keyword evidence="3" id="KW-1185">Reference proteome</keyword>
<dbReference type="InParanoid" id="A0A165FGH1"/>
<sequence>MGQPDAAENWPNSLSLVEANIDDLQNALSTGSITSVELVALYLRRISKYDCRGPCLNSIPLLNSSVFEEAAASDDRRRGGHVGPLEGIPFTVKDSYKVKGMSVASGSPAFKSLMSNEDAFTVEKLREAGAVLIGKTNMPPMAYGGMQRGVYGRAESPYNLDYLTAAFASGSSNGSASSTSASLAAFGMGEETVSSGRSPASNNGLVAYTPSRGAISIRGNWPLYPTCDVVVPHTRTVRDMFDLLNVIVTEDKTSSGDFWREQKYVSLPEIKDIRPKSYHDLADPKALSRKKIGVPRMYIGKEDNAGKPVTTSSSVIELWEQARLQLESLGATVIETDFPVVSNYEKVPGETAFVEGAPEEWNKVERSSMIAHIWNDFLLANGDRQIPSLASTDTARIFPMEPGAIQSRYSEPANAVQFLKLLEFLKPEVPSTLEISGLETALLALENARKRDLEEWLDKNDLDFVVFPANGDVGRADSDRVDASAKHAWQNGVKYSNGNRAIRHLGIPTVSVTMGTMKDTGMPVGLTFASKAYDDSNLLRYAYAYETASRKRVPPGLTPSLDTDIIPRSIARQIAGDRPALSVSKSIKYNCGEMVTIELAGEVHPCTGSALQSLTVCVDGDYVQAIQIEGSKWSLATTVYPPPKQDFPTEATVPRDQITVVVLAKADNGAATGHLLLLD</sequence>